<feature type="domain" description="4Fe-4S ferredoxin-type" evidence="5">
    <location>
        <begin position="10"/>
        <end position="42"/>
    </location>
</feature>
<proteinExistence type="predicted"/>
<dbReference type="PROSITE" id="PS00198">
    <property type="entry name" value="4FE4S_FER_1"/>
    <property type="match status" value="1"/>
</dbReference>
<sequence>MTPMPHLAQPSVTIDPDKCIAAKGCRTCIDVCPTDILALGPDGKVHMAYDECWYCLPCQHDCPTKAITVSIPYLLR</sequence>
<evidence type="ECO:0000256" key="4">
    <source>
        <dbReference type="ARBA" id="ARBA00023014"/>
    </source>
</evidence>
<dbReference type="AlphaFoldDB" id="Q2W8G4"/>
<dbReference type="GO" id="GO:0051539">
    <property type="term" value="F:4 iron, 4 sulfur cluster binding"/>
    <property type="evidence" value="ECO:0007669"/>
    <property type="project" value="UniProtKB-KW"/>
</dbReference>
<dbReference type="PROSITE" id="PS51379">
    <property type="entry name" value="4FE4S_FER_2"/>
    <property type="match status" value="2"/>
</dbReference>
<dbReference type="HOGENOM" id="CLU_139698_5_5_5"/>
<dbReference type="KEGG" id="mag:amb1057"/>
<keyword evidence="3" id="KW-0408">Iron</keyword>
<dbReference type="InterPro" id="IPR017900">
    <property type="entry name" value="4Fe4S_Fe_S_CS"/>
</dbReference>
<dbReference type="GO" id="GO:0046872">
    <property type="term" value="F:metal ion binding"/>
    <property type="evidence" value="ECO:0007669"/>
    <property type="project" value="UniProtKB-KW"/>
</dbReference>
<evidence type="ECO:0000313" key="7">
    <source>
        <dbReference type="Proteomes" id="UP000007058"/>
    </source>
</evidence>
<dbReference type="STRING" id="342108.amb1057"/>
<accession>Q2W8G4</accession>
<keyword evidence="7" id="KW-1185">Reference proteome</keyword>
<evidence type="ECO:0000313" key="6">
    <source>
        <dbReference type="EMBL" id="BAE49861.1"/>
    </source>
</evidence>
<keyword evidence="1" id="KW-0004">4Fe-4S</keyword>
<gene>
    <name evidence="6" type="ordered locus">amb1057</name>
</gene>
<evidence type="ECO:0000256" key="2">
    <source>
        <dbReference type="ARBA" id="ARBA00022723"/>
    </source>
</evidence>
<dbReference type="Gene3D" id="3.30.70.20">
    <property type="match status" value="1"/>
</dbReference>
<dbReference type="InterPro" id="IPR017896">
    <property type="entry name" value="4Fe4S_Fe-S-bd"/>
</dbReference>
<keyword evidence="4" id="KW-0411">Iron-sulfur</keyword>
<dbReference type="SUPFAM" id="SSF54862">
    <property type="entry name" value="4Fe-4S ferredoxins"/>
    <property type="match status" value="1"/>
</dbReference>
<dbReference type="PANTHER" id="PTHR43687">
    <property type="entry name" value="ADENYLYLSULFATE REDUCTASE, BETA SUBUNIT"/>
    <property type="match status" value="1"/>
</dbReference>
<dbReference type="Pfam" id="PF13237">
    <property type="entry name" value="Fer4_10"/>
    <property type="match status" value="1"/>
</dbReference>
<evidence type="ECO:0000259" key="5">
    <source>
        <dbReference type="PROSITE" id="PS51379"/>
    </source>
</evidence>
<keyword evidence="2" id="KW-0479">Metal-binding</keyword>
<organism evidence="6 7">
    <name type="scientific">Paramagnetospirillum magneticum (strain ATCC 700264 / AMB-1)</name>
    <name type="common">Magnetospirillum magneticum</name>
    <dbReference type="NCBI Taxonomy" id="342108"/>
    <lineage>
        <taxon>Bacteria</taxon>
        <taxon>Pseudomonadati</taxon>
        <taxon>Pseudomonadota</taxon>
        <taxon>Alphaproteobacteria</taxon>
        <taxon>Rhodospirillales</taxon>
        <taxon>Magnetospirillaceae</taxon>
        <taxon>Paramagnetospirillum</taxon>
    </lineage>
</organism>
<reference evidence="6 7" key="1">
    <citation type="journal article" date="2005" name="DNA Res.">
        <title>Complete genome sequence of the facultative anaerobic magnetotactic bacterium Magnetospirillum sp. strain AMB-1.</title>
        <authorList>
            <person name="Matsunaga T."/>
            <person name="Okamura Y."/>
            <person name="Fukuda Y."/>
            <person name="Wahyudi A.T."/>
            <person name="Murase Y."/>
            <person name="Takeyama H."/>
        </authorList>
    </citation>
    <scope>NUCLEOTIDE SEQUENCE [LARGE SCALE GENOMIC DNA]</scope>
    <source>
        <strain evidence="7">ATCC 700264 / AMB-1</strain>
    </source>
</reference>
<dbReference type="InterPro" id="IPR050572">
    <property type="entry name" value="Fe-S_Ferredoxin"/>
</dbReference>
<feature type="domain" description="4Fe-4S ferredoxin-type" evidence="5">
    <location>
        <begin position="43"/>
        <end position="72"/>
    </location>
</feature>
<dbReference type="Proteomes" id="UP000007058">
    <property type="component" value="Chromosome"/>
</dbReference>
<evidence type="ECO:0000256" key="1">
    <source>
        <dbReference type="ARBA" id="ARBA00022485"/>
    </source>
</evidence>
<protein>
    <submittedName>
        <fullName evidence="6">Ferredoxin</fullName>
    </submittedName>
</protein>
<name>Q2W8G4_PARM1</name>
<evidence type="ECO:0000256" key="3">
    <source>
        <dbReference type="ARBA" id="ARBA00023004"/>
    </source>
</evidence>
<dbReference type="PANTHER" id="PTHR43687:SF4">
    <property type="entry name" value="BLR5484 PROTEIN"/>
    <property type="match status" value="1"/>
</dbReference>
<dbReference type="EMBL" id="AP007255">
    <property type="protein sequence ID" value="BAE49861.1"/>
    <property type="molecule type" value="Genomic_DNA"/>
</dbReference>